<evidence type="ECO:0000313" key="1">
    <source>
        <dbReference type="EMBL" id="KAH0907891.1"/>
    </source>
</evidence>
<evidence type="ECO:0000313" key="2">
    <source>
        <dbReference type="Proteomes" id="UP000824890"/>
    </source>
</evidence>
<name>A0ABQ8BST1_BRANA</name>
<dbReference type="EMBL" id="JAGKQM010000010">
    <property type="protein sequence ID" value="KAH0907891.1"/>
    <property type="molecule type" value="Genomic_DNA"/>
</dbReference>
<dbReference type="Proteomes" id="UP000824890">
    <property type="component" value="Unassembled WGS sequence"/>
</dbReference>
<organism evidence="1 2">
    <name type="scientific">Brassica napus</name>
    <name type="common">Rape</name>
    <dbReference type="NCBI Taxonomy" id="3708"/>
    <lineage>
        <taxon>Eukaryota</taxon>
        <taxon>Viridiplantae</taxon>
        <taxon>Streptophyta</taxon>
        <taxon>Embryophyta</taxon>
        <taxon>Tracheophyta</taxon>
        <taxon>Spermatophyta</taxon>
        <taxon>Magnoliopsida</taxon>
        <taxon>eudicotyledons</taxon>
        <taxon>Gunneridae</taxon>
        <taxon>Pentapetalae</taxon>
        <taxon>rosids</taxon>
        <taxon>malvids</taxon>
        <taxon>Brassicales</taxon>
        <taxon>Brassicaceae</taxon>
        <taxon>Brassiceae</taxon>
        <taxon>Brassica</taxon>
    </lineage>
</organism>
<comment type="caution">
    <text evidence="1">The sequence shown here is derived from an EMBL/GenBank/DDBJ whole genome shotgun (WGS) entry which is preliminary data.</text>
</comment>
<sequence>MMLKRRDRDERRNEMVGALSTRRVKEMRRNRRASEEMIRLADDVSSAASAGLHPLEVKPVLLKMASDVLSGQPVDAHELHDGFGNRVLDPEVRHRVHEALVQLRRPHQTRPF</sequence>
<gene>
    <name evidence="1" type="ORF">HID58_039718</name>
</gene>
<protein>
    <submittedName>
        <fullName evidence="1">Uncharacterized protein</fullName>
    </submittedName>
</protein>
<reference evidence="1 2" key="1">
    <citation type="submission" date="2021-05" db="EMBL/GenBank/DDBJ databases">
        <title>Genome Assembly of Synthetic Allotetraploid Brassica napus Reveals Homoeologous Exchanges between Subgenomes.</title>
        <authorList>
            <person name="Davis J.T."/>
        </authorList>
    </citation>
    <scope>NUCLEOTIDE SEQUENCE [LARGE SCALE GENOMIC DNA]</scope>
    <source>
        <strain evidence="2">cv. Da-Ae</strain>
        <tissue evidence="1">Seedling</tissue>
    </source>
</reference>
<keyword evidence="2" id="KW-1185">Reference proteome</keyword>
<accession>A0ABQ8BST1</accession>
<proteinExistence type="predicted"/>